<keyword evidence="2" id="KW-1185">Reference proteome</keyword>
<evidence type="ECO:0000313" key="1">
    <source>
        <dbReference type="EMBL" id="GBN67365.1"/>
    </source>
</evidence>
<protein>
    <submittedName>
        <fullName evidence="1">Uncharacterized protein</fullName>
    </submittedName>
</protein>
<evidence type="ECO:0000313" key="2">
    <source>
        <dbReference type="Proteomes" id="UP000499080"/>
    </source>
</evidence>
<sequence>RPGCLMERCQHRRRRDGSSAVLVGTVCVKSDRVLSPCCCCGAEE</sequence>
<proteinExistence type="predicted"/>
<name>A0A4Y2QW50_ARAVE</name>
<dbReference type="EMBL" id="BGPR01014943">
    <property type="protein sequence ID" value="GBN67365.1"/>
    <property type="molecule type" value="Genomic_DNA"/>
</dbReference>
<feature type="non-terminal residue" evidence="1">
    <location>
        <position position="1"/>
    </location>
</feature>
<comment type="caution">
    <text evidence="1">The sequence shown here is derived from an EMBL/GenBank/DDBJ whole genome shotgun (WGS) entry which is preliminary data.</text>
</comment>
<dbReference type="Proteomes" id="UP000499080">
    <property type="component" value="Unassembled WGS sequence"/>
</dbReference>
<gene>
    <name evidence="1" type="ORF">AVEN_273180_1</name>
</gene>
<reference evidence="1 2" key="1">
    <citation type="journal article" date="2019" name="Sci. Rep.">
        <title>Orb-weaving spider Araneus ventricosus genome elucidates the spidroin gene catalogue.</title>
        <authorList>
            <person name="Kono N."/>
            <person name="Nakamura H."/>
            <person name="Ohtoshi R."/>
            <person name="Moran D.A.P."/>
            <person name="Shinohara A."/>
            <person name="Yoshida Y."/>
            <person name="Fujiwara M."/>
            <person name="Mori M."/>
            <person name="Tomita M."/>
            <person name="Arakawa K."/>
        </authorList>
    </citation>
    <scope>NUCLEOTIDE SEQUENCE [LARGE SCALE GENOMIC DNA]</scope>
</reference>
<organism evidence="1 2">
    <name type="scientific">Araneus ventricosus</name>
    <name type="common">Orbweaver spider</name>
    <name type="synonym">Epeira ventricosa</name>
    <dbReference type="NCBI Taxonomy" id="182803"/>
    <lineage>
        <taxon>Eukaryota</taxon>
        <taxon>Metazoa</taxon>
        <taxon>Ecdysozoa</taxon>
        <taxon>Arthropoda</taxon>
        <taxon>Chelicerata</taxon>
        <taxon>Arachnida</taxon>
        <taxon>Araneae</taxon>
        <taxon>Araneomorphae</taxon>
        <taxon>Entelegynae</taxon>
        <taxon>Araneoidea</taxon>
        <taxon>Araneidae</taxon>
        <taxon>Araneus</taxon>
    </lineage>
</organism>
<accession>A0A4Y2QW50</accession>
<dbReference type="AlphaFoldDB" id="A0A4Y2QW50"/>